<dbReference type="SUPFAM" id="SSF54523">
    <property type="entry name" value="Pili subunits"/>
    <property type="match status" value="1"/>
</dbReference>
<dbReference type="InterPro" id="IPR045584">
    <property type="entry name" value="Pilin-like"/>
</dbReference>
<evidence type="ECO:0000256" key="1">
    <source>
        <dbReference type="SAM" id="Phobius"/>
    </source>
</evidence>
<dbReference type="PROSITE" id="PS00409">
    <property type="entry name" value="PROKAR_NTER_METHYL"/>
    <property type="match status" value="1"/>
</dbReference>
<reference evidence="2" key="1">
    <citation type="submission" date="2018-06" db="EMBL/GenBank/DDBJ databases">
        <authorList>
            <person name="Zhirakovskaya E."/>
        </authorList>
    </citation>
    <scope>NUCLEOTIDE SEQUENCE</scope>
</reference>
<proteinExistence type="predicted"/>
<keyword evidence="1" id="KW-0472">Membrane</keyword>
<keyword evidence="1" id="KW-0812">Transmembrane</keyword>
<name>A0A3B0WR19_9ZZZZ</name>
<gene>
    <name evidence="2" type="ORF">MNBD_GAMMA05-1840</name>
</gene>
<accession>A0A3B0WR19</accession>
<evidence type="ECO:0008006" key="3">
    <source>
        <dbReference type="Google" id="ProtNLM"/>
    </source>
</evidence>
<dbReference type="NCBIfam" id="TIGR02532">
    <property type="entry name" value="IV_pilin_GFxxxE"/>
    <property type="match status" value="1"/>
</dbReference>
<organism evidence="2">
    <name type="scientific">hydrothermal vent metagenome</name>
    <dbReference type="NCBI Taxonomy" id="652676"/>
    <lineage>
        <taxon>unclassified sequences</taxon>
        <taxon>metagenomes</taxon>
        <taxon>ecological metagenomes</taxon>
    </lineage>
</organism>
<evidence type="ECO:0000313" key="2">
    <source>
        <dbReference type="EMBL" id="VAW54883.1"/>
    </source>
</evidence>
<dbReference type="Pfam" id="PF07963">
    <property type="entry name" value="N_methyl"/>
    <property type="match status" value="1"/>
</dbReference>
<dbReference type="InterPro" id="IPR012902">
    <property type="entry name" value="N_methyl_site"/>
</dbReference>
<sequence length="253" mass="25870">MKKVLLGTPPPTSRTKHKQGGFTLIEIAIVLVIIGLLLGGVLKGQELINTARVRALNNTVDGITAAWFSFQDRYRAYPGDYPLAATNLPAPVVAMVNGDGNGLVGDAAGAASPTERSQAWVQLQAAGYITGNFDGLDVAANAYNCVLSSCPDNGFGSGLNIGYGAQNQTQVALAGGGVSAHELMSGRGIPVEVLAELDRKVDDGNAGSGAMQLGGAGSGWTATQATACQNTGNANLYGVLTPSANCAAVFRNF</sequence>
<dbReference type="EMBL" id="UOFE01000044">
    <property type="protein sequence ID" value="VAW54883.1"/>
    <property type="molecule type" value="Genomic_DNA"/>
</dbReference>
<dbReference type="AlphaFoldDB" id="A0A3B0WR19"/>
<dbReference type="Gene3D" id="3.30.700.10">
    <property type="entry name" value="Glycoprotein, Type 4 Pilin"/>
    <property type="match status" value="1"/>
</dbReference>
<protein>
    <recommendedName>
        <fullName evidence="3">Prepilin-type N-terminal cleavage/methylation domain-containing protein</fullName>
    </recommendedName>
</protein>
<keyword evidence="1" id="KW-1133">Transmembrane helix</keyword>
<feature type="transmembrane region" description="Helical" evidence="1">
    <location>
        <begin position="21"/>
        <end position="42"/>
    </location>
</feature>